<feature type="transmembrane region" description="Helical" evidence="6">
    <location>
        <begin position="42"/>
        <end position="63"/>
    </location>
</feature>
<feature type="transmembrane region" description="Helical" evidence="6">
    <location>
        <begin position="202"/>
        <end position="225"/>
    </location>
</feature>
<evidence type="ECO:0000256" key="2">
    <source>
        <dbReference type="ARBA" id="ARBA00022475"/>
    </source>
</evidence>
<keyword evidence="9" id="KW-1185">Reference proteome</keyword>
<dbReference type="PANTHER" id="PTHR43124:SF3">
    <property type="entry name" value="CHLORAMPHENICOL EFFLUX PUMP RV0191"/>
    <property type="match status" value="1"/>
</dbReference>
<feature type="transmembrane region" description="Helical" evidence="6">
    <location>
        <begin position="237"/>
        <end position="255"/>
    </location>
</feature>
<dbReference type="CDD" id="cd17324">
    <property type="entry name" value="MFS_NepI_like"/>
    <property type="match status" value="1"/>
</dbReference>
<gene>
    <name evidence="8" type="ORF">E1809_20750</name>
</gene>
<dbReference type="GO" id="GO:0005886">
    <property type="term" value="C:plasma membrane"/>
    <property type="evidence" value="ECO:0007669"/>
    <property type="project" value="UniProtKB-SubCell"/>
</dbReference>
<evidence type="ECO:0000256" key="5">
    <source>
        <dbReference type="ARBA" id="ARBA00023136"/>
    </source>
</evidence>
<evidence type="ECO:0000259" key="7">
    <source>
        <dbReference type="PROSITE" id="PS50850"/>
    </source>
</evidence>
<dbReference type="Gene3D" id="1.20.1250.20">
    <property type="entry name" value="MFS general substrate transporter like domains"/>
    <property type="match status" value="2"/>
</dbReference>
<feature type="transmembrane region" description="Helical" evidence="6">
    <location>
        <begin position="70"/>
        <end position="89"/>
    </location>
</feature>
<dbReference type="InterPro" id="IPR020846">
    <property type="entry name" value="MFS_dom"/>
</dbReference>
<dbReference type="OrthoDB" id="9814237at2"/>
<keyword evidence="3 6" id="KW-0812">Transmembrane</keyword>
<comment type="subcellular location">
    <subcellularLocation>
        <location evidence="1">Cell membrane</location>
        <topology evidence="1">Multi-pass membrane protein</topology>
    </subcellularLocation>
</comment>
<dbReference type="PROSITE" id="PS50850">
    <property type="entry name" value="MFS"/>
    <property type="match status" value="1"/>
</dbReference>
<evidence type="ECO:0000313" key="9">
    <source>
        <dbReference type="Proteomes" id="UP000295511"/>
    </source>
</evidence>
<feature type="transmembrane region" description="Helical" evidence="6">
    <location>
        <begin position="127"/>
        <end position="148"/>
    </location>
</feature>
<keyword evidence="2" id="KW-1003">Cell membrane</keyword>
<dbReference type="GO" id="GO:0022857">
    <property type="term" value="F:transmembrane transporter activity"/>
    <property type="evidence" value="ECO:0007669"/>
    <property type="project" value="InterPro"/>
</dbReference>
<proteinExistence type="predicted"/>
<accession>A0A4R5K963</accession>
<dbReference type="Proteomes" id="UP000295511">
    <property type="component" value="Unassembled WGS sequence"/>
</dbReference>
<feature type="transmembrane region" description="Helical" evidence="6">
    <location>
        <begin position="160"/>
        <end position="181"/>
    </location>
</feature>
<feature type="transmembrane region" description="Helical" evidence="6">
    <location>
        <begin position="95"/>
        <end position="120"/>
    </location>
</feature>
<protein>
    <submittedName>
        <fullName evidence="8">MFS transporter</fullName>
    </submittedName>
</protein>
<sequence length="407" mass="41059">MPAGLIALALGGFGIGLTEFVIMGLLPEVATEFNVSEAAAGWFITGYALSVVVGALLVTAAVTRLPRKPVLIGLLVLFIAGNFLCAIADSYQAMIVGRVVAALCHGAFFGIGSVVAAGLVPANKKAGAIAIMFTGLTAANVLGVPFGTFLGQNLGWRSTFWAITIIGVAALVGIAVMVPRANDDAEANSVRGELRAFASGQVWLSIVVTILGFGGMFGAFTYIAFTLTDVSGFDPHAVPWLLVLFGAGLFVGNIAGGKAADKSIDKALVAILAGLVLVLVFFALTAASPVATLFSLALMGGFGFATVPGLQMRVMHFAAAAPTLASGANIGAFNLGNALGAWLGGVTISMGLGYTSPIWVGATITVSALLVMIGAASAARRGEAARLASAHKAAPDVGRDPAAVPAP</sequence>
<evidence type="ECO:0000313" key="8">
    <source>
        <dbReference type="EMBL" id="TDF91362.1"/>
    </source>
</evidence>
<evidence type="ECO:0000256" key="6">
    <source>
        <dbReference type="SAM" id="Phobius"/>
    </source>
</evidence>
<feature type="transmembrane region" description="Helical" evidence="6">
    <location>
        <begin position="290"/>
        <end position="310"/>
    </location>
</feature>
<organism evidence="8 9">
    <name type="scientific">Arthrobacter terricola</name>
    <dbReference type="NCBI Taxonomy" id="2547396"/>
    <lineage>
        <taxon>Bacteria</taxon>
        <taxon>Bacillati</taxon>
        <taxon>Actinomycetota</taxon>
        <taxon>Actinomycetes</taxon>
        <taxon>Micrococcales</taxon>
        <taxon>Micrococcaceae</taxon>
        <taxon>Arthrobacter</taxon>
    </lineage>
</organism>
<dbReference type="Pfam" id="PF07690">
    <property type="entry name" value="MFS_1"/>
    <property type="match status" value="1"/>
</dbReference>
<dbReference type="InterPro" id="IPR050189">
    <property type="entry name" value="MFS_Efflux_Transporters"/>
</dbReference>
<feature type="transmembrane region" description="Helical" evidence="6">
    <location>
        <begin position="358"/>
        <end position="379"/>
    </location>
</feature>
<feature type="domain" description="Major facilitator superfamily (MFS) profile" evidence="7">
    <location>
        <begin position="4"/>
        <end position="380"/>
    </location>
</feature>
<dbReference type="InterPro" id="IPR036259">
    <property type="entry name" value="MFS_trans_sf"/>
</dbReference>
<dbReference type="PANTHER" id="PTHR43124">
    <property type="entry name" value="PURINE EFFLUX PUMP PBUE"/>
    <property type="match status" value="1"/>
</dbReference>
<dbReference type="AlphaFoldDB" id="A0A4R5K963"/>
<reference evidence="8 9" key="1">
    <citation type="submission" date="2019-03" db="EMBL/GenBank/DDBJ databases">
        <title>Whole genome sequence of Arthrobacter sp JH1-1.</title>
        <authorList>
            <person name="Trinh H.N."/>
        </authorList>
    </citation>
    <scope>NUCLEOTIDE SEQUENCE [LARGE SCALE GENOMIC DNA]</scope>
    <source>
        <strain evidence="8 9">JH1-1</strain>
    </source>
</reference>
<evidence type="ECO:0000256" key="1">
    <source>
        <dbReference type="ARBA" id="ARBA00004651"/>
    </source>
</evidence>
<evidence type="ECO:0000256" key="4">
    <source>
        <dbReference type="ARBA" id="ARBA00022989"/>
    </source>
</evidence>
<keyword evidence="4 6" id="KW-1133">Transmembrane helix</keyword>
<dbReference type="EMBL" id="SMRU01000030">
    <property type="protein sequence ID" value="TDF91362.1"/>
    <property type="molecule type" value="Genomic_DNA"/>
</dbReference>
<name>A0A4R5K963_9MICC</name>
<dbReference type="InterPro" id="IPR011701">
    <property type="entry name" value="MFS"/>
</dbReference>
<keyword evidence="5 6" id="KW-0472">Membrane</keyword>
<comment type="caution">
    <text evidence="8">The sequence shown here is derived from an EMBL/GenBank/DDBJ whole genome shotgun (WGS) entry which is preliminary data.</text>
</comment>
<dbReference type="RefSeq" id="WP_133206152.1">
    <property type="nucleotide sequence ID" value="NZ_SMRU01000030.1"/>
</dbReference>
<feature type="transmembrane region" description="Helical" evidence="6">
    <location>
        <begin position="331"/>
        <end position="352"/>
    </location>
</feature>
<dbReference type="SUPFAM" id="SSF103473">
    <property type="entry name" value="MFS general substrate transporter"/>
    <property type="match status" value="1"/>
</dbReference>
<evidence type="ECO:0000256" key="3">
    <source>
        <dbReference type="ARBA" id="ARBA00022692"/>
    </source>
</evidence>
<feature type="transmembrane region" description="Helical" evidence="6">
    <location>
        <begin position="267"/>
        <end position="284"/>
    </location>
</feature>